<comment type="similarity">
    <text evidence="1">Belongs to the guanylate kinase family.</text>
</comment>
<dbReference type="Pfam" id="PF00625">
    <property type="entry name" value="Guanylate_kin"/>
    <property type="match status" value="2"/>
</dbReference>
<dbReference type="InterPro" id="IPR020590">
    <property type="entry name" value="Guanylate_kinase_CS"/>
</dbReference>
<evidence type="ECO:0000313" key="6">
    <source>
        <dbReference type="Proteomes" id="UP000037923"/>
    </source>
</evidence>
<dbReference type="GeneID" id="26905457"/>
<dbReference type="GO" id="GO:0004385">
    <property type="term" value="F:GMP kinase activity"/>
    <property type="evidence" value="ECO:0007669"/>
    <property type="project" value="TreeGrafter"/>
</dbReference>
<dbReference type="InterPro" id="IPR008145">
    <property type="entry name" value="GK/Ca_channel_bsu"/>
</dbReference>
<dbReference type="EMBL" id="LGTL01000009">
    <property type="protein sequence ID" value="KPA80186.1"/>
    <property type="molecule type" value="Genomic_DNA"/>
</dbReference>
<dbReference type="Proteomes" id="UP000037923">
    <property type="component" value="Unassembled WGS sequence"/>
</dbReference>
<evidence type="ECO:0000256" key="2">
    <source>
        <dbReference type="ARBA" id="ARBA00022679"/>
    </source>
</evidence>
<dbReference type="GO" id="GO:0005829">
    <property type="term" value="C:cytosol"/>
    <property type="evidence" value="ECO:0007669"/>
    <property type="project" value="TreeGrafter"/>
</dbReference>
<evidence type="ECO:0000313" key="5">
    <source>
        <dbReference type="EMBL" id="KPA80186.1"/>
    </source>
</evidence>
<evidence type="ECO:0000256" key="3">
    <source>
        <dbReference type="ARBA" id="ARBA00022777"/>
    </source>
</evidence>
<feature type="domain" description="Guanylate kinase-like" evidence="4">
    <location>
        <begin position="23"/>
        <end position="316"/>
    </location>
</feature>
<dbReference type="AlphaFoldDB" id="A0A0M9G1C8"/>
<dbReference type="SUPFAM" id="SSF52540">
    <property type="entry name" value="P-loop containing nucleoside triphosphate hydrolases"/>
    <property type="match status" value="1"/>
</dbReference>
<dbReference type="OMA" id="RCMIIFI"/>
<gene>
    <name evidence="5" type="ORF">ABB37_05167</name>
</gene>
<evidence type="ECO:0000256" key="1">
    <source>
        <dbReference type="ARBA" id="ARBA00005790"/>
    </source>
</evidence>
<dbReference type="RefSeq" id="XP_015658625.1">
    <property type="nucleotide sequence ID" value="XM_015803109.1"/>
</dbReference>
<dbReference type="VEuPathDB" id="TriTrypDB:LpyrH10_09_2670"/>
<comment type="caution">
    <text evidence="5">The sequence shown here is derived from an EMBL/GenBank/DDBJ whole genome shotgun (WGS) entry which is preliminary data.</text>
</comment>
<keyword evidence="3 5" id="KW-0418">Kinase</keyword>
<dbReference type="PROSITE" id="PS00856">
    <property type="entry name" value="GUANYLATE_KINASE_1"/>
    <property type="match status" value="1"/>
</dbReference>
<sequence>MSPPSSKSGAAVRNGTVTMKRLVDVLLFVGPSGCGKTTIITQLQQEWPDLFEFSVSHTTRAPRNGEVDGTHYHFVSLEDFKALVNAGAMIEYSRLSSPASSSPSQETAGSKSVGNVYGTSKKALHTVLSNNKVVLMDTDLLGAIHMRRYCAHVVVDARPVMTSRAKTQATKATTTTAASAPVAAPPVAVNRRYVEVLPATITADRPDVVWRVPRLDVSAVQLKHYTALPAVPPALSMPNANRLMRCMVIFIAPPSMQVLEERLRERNSETEESFRMRMELNMQWMQWAQKNENFFDYYIVNDNLQLCYERVRKIVVEEVLAMTSSL</sequence>
<accession>A0A0M9G1C8</accession>
<evidence type="ECO:0000259" key="4">
    <source>
        <dbReference type="PROSITE" id="PS50052"/>
    </source>
</evidence>
<reference evidence="5 6" key="1">
    <citation type="submission" date="2015-07" db="EMBL/GenBank/DDBJ databases">
        <title>High-quality genome of monoxenous trypanosomatid Leptomonas pyrrhocoris.</title>
        <authorList>
            <person name="Flegontov P."/>
            <person name="Butenko A."/>
            <person name="Firsov S."/>
            <person name="Vlcek C."/>
            <person name="Logacheva M.D."/>
            <person name="Field M."/>
            <person name="Filatov D."/>
            <person name="Flegontova O."/>
            <person name="Gerasimov E."/>
            <person name="Jackson A.P."/>
            <person name="Kelly S."/>
            <person name="Opperdoes F."/>
            <person name="O'Reilly A."/>
            <person name="Votypka J."/>
            <person name="Yurchenko V."/>
            <person name="Lukes J."/>
        </authorList>
    </citation>
    <scope>NUCLEOTIDE SEQUENCE [LARGE SCALE GENOMIC DNA]</scope>
    <source>
        <strain evidence="5">H10</strain>
    </source>
</reference>
<keyword evidence="6" id="KW-1185">Reference proteome</keyword>
<organism evidence="5 6">
    <name type="scientific">Leptomonas pyrrhocoris</name>
    <name type="common">Firebug parasite</name>
    <dbReference type="NCBI Taxonomy" id="157538"/>
    <lineage>
        <taxon>Eukaryota</taxon>
        <taxon>Discoba</taxon>
        <taxon>Euglenozoa</taxon>
        <taxon>Kinetoplastea</taxon>
        <taxon>Metakinetoplastina</taxon>
        <taxon>Trypanosomatida</taxon>
        <taxon>Trypanosomatidae</taxon>
        <taxon>Leishmaniinae</taxon>
        <taxon>Leptomonas</taxon>
    </lineage>
</organism>
<dbReference type="SMART" id="SM00072">
    <property type="entry name" value="GuKc"/>
    <property type="match status" value="1"/>
</dbReference>
<dbReference type="PANTHER" id="PTHR23117:SF13">
    <property type="entry name" value="GUANYLATE KINASE"/>
    <property type="match status" value="1"/>
</dbReference>
<dbReference type="OrthoDB" id="6334211at2759"/>
<keyword evidence="2" id="KW-0808">Transferase</keyword>
<dbReference type="InterPro" id="IPR008144">
    <property type="entry name" value="Guanylate_kin-like_dom"/>
</dbReference>
<dbReference type="PANTHER" id="PTHR23117">
    <property type="entry name" value="GUANYLATE KINASE-RELATED"/>
    <property type="match status" value="1"/>
</dbReference>
<dbReference type="InterPro" id="IPR027417">
    <property type="entry name" value="P-loop_NTPase"/>
</dbReference>
<dbReference type="PROSITE" id="PS50052">
    <property type="entry name" value="GUANYLATE_KINASE_2"/>
    <property type="match status" value="1"/>
</dbReference>
<name>A0A0M9G1C8_LEPPY</name>
<dbReference type="CDD" id="cd00071">
    <property type="entry name" value="GMPK"/>
    <property type="match status" value="1"/>
</dbReference>
<dbReference type="FunFam" id="3.30.63.10:FF:000002">
    <property type="entry name" value="Guanylate kinase 1"/>
    <property type="match status" value="1"/>
</dbReference>
<proteinExistence type="inferred from homology"/>
<dbReference type="Gene3D" id="3.40.50.300">
    <property type="entry name" value="P-loop containing nucleotide triphosphate hydrolases"/>
    <property type="match status" value="2"/>
</dbReference>
<protein>
    <submittedName>
        <fullName evidence="5">Guanylate kinase-like protein</fullName>
    </submittedName>
</protein>